<feature type="compositionally biased region" description="Basic and acidic residues" evidence="1">
    <location>
        <begin position="71"/>
        <end position="82"/>
    </location>
</feature>
<dbReference type="SUPFAM" id="SSF75217">
    <property type="entry name" value="alpha/beta knot"/>
    <property type="match status" value="1"/>
</dbReference>
<reference evidence="2 3" key="1">
    <citation type="submission" date="2018-08" db="EMBL/GenBank/DDBJ databases">
        <title>Genome and evolution of the arbuscular mycorrhizal fungus Diversispora epigaea (formerly Glomus versiforme) and its bacterial endosymbionts.</title>
        <authorList>
            <person name="Sun X."/>
            <person name="Fei Z."/>
            <person name="Harrison M."/>
        </authorList>
    </citation>
    <scope>NUCLEOTIDE SEQUENCE [LARGE SCALE GENOMIC DNA]</scope>
    <source>
        <strain evidence="2 3">IT104</strain>
    </source>
</reference>
<dbReference type="PANTHER" id="PTHR43191">
    <property type="entry name" value="RRNA METHYLTRANSFERASE 3"/>
    <property type="match status" value="1"/>
</dbReference>
<evidence type="ECO:0000256" key="1">
    <source>
        <dbReference type="SAM" id="MobiDB-lite"/>
    </source>
</evidence>
<dbReference type="OrthoDB" id="270651at2759"/>
<dbReference type="InterPro" id="IPR051259">
    <property type="entry name" value="rRNA_Methyltransferase"/>
</dbReference>
<feature type="compositionally biased region" description="Basic and acidic residues" evidence="1">
    <location>
        <begin position="584"/>
        <end position="605"/>
    </location>
</feature>
<dbReference type="InterPro" id="IPR029028">
    <property type="entry name" value="Alpha/beta_knot_MTases"/>
</dbReference>
<accession>A0A397G0Y2</accession>
<feature type="compositionally biased region" description="Basic and acidic residues" evidence="1">
    <location>
        <begin position="427"/>
        <end position="453"/>
    </location>
</feature>
<dbReference type="Proteomes" id="UP000266861">
    <property type="component" value="Unassembled WGS sequence"/>
</dbReference>
<feature type="compositionally biased region" description="Basic and acidic residues" evidence="1">
    <location>
        <begin position="89"/>
        <end position="215"/>
    </location>
</feature>
<dbReference type="STRING" id="1348612.A0A397G0Y2"/>
<dbReference type="InterPro" id="IPR029064">
    <property type="entry name" value="Ribosomal_eL30-like_sf"/>
</dbReference>
<dbReference type="Gene3D" id="3.40.1280.10">
    <property type="match status" value="1"/>
</dbReference>
<gene>
    <name evidence="2" type="ORF">Glove_712g18</name>
</gene>
<name>A0A397G0Y2_9GLOM</name>
<feature type="region of interest" description="Disordered" evidence="1">
    <location>
        <begin position="410"/>
        <end position="615"/>
    </location>
</feature>
<feature type="region of interest" description="Disordered" evidence="1">
    <location>
        <begin position="59"/>
        <end position="240"/>
    </location>
</feature>
<feature type="compositionally biased region" description="Polar residues" evidence="1">
    <location>
        <begin position="59"/>
        <end position="68"/>
    </location>
</feature>
<organism evidence="2 3">
    <name type="scientific">Diversispora epigaea</name>
    <dbReference type="NCBI Taxonomy" id="1348612"/>
    <lineage>
        <taxon>Eukaryota</taxon>
        <taxon>Fungi</taxon>
        <taxon>Fungi incertae sedis</taxon>
        <taxon>Mucoromycota</taxon>
        <taxon>Glomeromycotina</taxon>
        <taxon>Glomeromycetes</taxon>
        <taxon>Diversisporales</taxon>
        <taxon>Diversisporaceae</taxon>
        <taxon>Diversispora</taxon>
    </lineage>
</organism>
<dbReference type="SUPFAM" id="SSF55315">
    <property type="entry name" value="L30e-like"/>
    <property type="match status" value="1"/>
</dbReference>
<dbReference type="GO" id="GO:0003723">
    <property type="term" value="F:RNA binding"/>
    <property type="evidence" value="ECO:0007669"/>
    <property type="project" value="TreeGrafter"/>
</dbReference>
<comment type="caution">
    <text evidence="2">The sequence shown here is derived from an EMBL/GenBank/DDBJ whole genome shotgun (WGS) entry which is preliminary data.</text>
</comment>
<dbReference type="PANTHER" id="PTHR43191:SF2">
    <property type="entry name" value="RRNA METHYLTRANSFERASE 3, MITOCHONDRIAL"/>
    <property type="match status" value="1"/>
</dbReference>
<proteinExistence type="predicted"/>
<evidence type="ECO:0000313" key="3">
    <source>
        <dbReference type="Proteomes" id="UP000266861"/>
    </source>
</evidence>
<dbReference type="EMBL" id="PQFF01000566">
    <property type="protein sequence ID" value="RHZ44681.1"/>
    <property type="molecule type" value="Genomic_DNA"/>
</dbReference>
<feature type="compositionally biased region" description="Basic and acidic residues" evidence="1">
    <location>
        <begin position="472"/>
        <end position="527"/>
    </location>
</feature>
<sequence length="1001" mass="118042">MIKSFYIHHFNCPVSKITRNIKFYGKTTFQFENNLYNPKQNIINQFMLDNFIQKRSFTRNPANKQTLSDARIFDEPRDRFPRDNFQPRPRRDFDGDLRPRRDDDFQSGPRKDFDRPRRDFDNGPRRDFDNGPRRDFDRPRRDDDRPRRDFDQPRRDFDDRPRRNFDDRPIRREFDDRLRRRPVHDDDGGSDFSERSINRYSKPKEEEEERDDNKSYKTWHASNKSEDLNKSEETEGGFGKMKSLYDSQSYEEDAYNRYKQEDMIGQSLDLRPPTTTSKFGLYQKNDTVQINEQKEEPQQKEGGFFKSVFDQEPENESIYNRIDLKKTAKPEDSEKNLTPKGSIGDFFEKKVVSDVEVKPKSSKDSQKSTVNIFEKESINTLSGESFKTGSFADRLRLSKITTKLSENIEKRDEKVSNMGEENMEFMSHNKLELESFDHNFEEEFDENPKKKISEEDEELNDEEYYKKKQKRLAKDEIYENDPPRKLSQDDDHPPLRRLSRDDEQGPPRSLGRSDDYPPLRRFGRDDGYSPPPLGRFGRDDGYSPPPPRRFGRDDGYSSSPPPPPRRFGRDDGYSPPPPPPPRRFGRDDGYPSPRNRYEDDFDRKPSFKMSGTISRDLNRDAARAEFDEKERERERTVLGERDFLTWNKYPSQRKELKERYTNPMSKKSLYKHPWPELYERLHGVQDKVIQHFEKLRTDKKYRWEQKMIMVQGEAKILDLVKKGYPVKSLVVTAPYKPKTRYEIQPPALDYIERPPAILAEKYYLMNIDMVRKILGSAARPEKHELVAEFQFPIVEFPSKEKLDRILVLENVNDHHELGMLLRSARALGWQAAYLMNKSGDVYNDFVQRASDFYSLTIPYIYGSPEQLPEFLEENEMEMMFAMKIPHGICTDPQFINTPDRKIIRKVKNFEDKNLIDTPFNFWHTRDKEIGFPKRVALCVSDAYESGTFPNHLRAGLNVTSLNVPSIGSLLMWEINRIMNTIQNNNNTTTATTTATATATTT</sequence>
<dbReference type="InterPro" id="IPR029026">
    <property type="entry name" value="tRNA_m1G_MTases_N"/>
</dbReference>
<keyword evidence="3" id="KW-1185">Reference proteome</keyword>
<evidence type="ECO:0000313" key="2">
    <source>
        <dbReference type="EMBL" id="RHZ44681.1"/>
    </source>
</evidence>
<protein>
    <submittedName>
        <fullName evidence="2">Uncharacterized protein</fullName>
    </submittedName>
</protein>
<feature type="compositionally biased region" description="Basic and acidic residues" evidence="1">
    <location>
        <begin position="223"/>
        <end position="233"/>
    </location>
</feature>
<dbReference type="AlphaFoldDB" id="A0A397G0Y2"/>